<accession>A0ABV1NH95</accession>
<dbReference type="Pfam" id="PF13579">
    <property type="entry name" value="Glyco_trans_4_4"/>
    <property type="match status" value="1"/>
</dbReference>
<dbReference type="Pfam" id="PF13692">
    <property type="entry name" value="Glyco_trans_1_4"/>
    <property type="match status" value="1"/>
</dbReference>
<dbReference type="InterPro" id="IPR028098">
    <property type="entry name" value="Glyco_trans_4-like_N"/>
</dbReference>
<feature type="domain" description="Glycosyltransferase subfamily 4-like N-terminal" evidence="1">
    <location>
        <begin position="30"/>
        <end position="183"/>
    </location>
</feature>
<dbReference type="PANTHER" id="PTHR12526">
    <property type="entry name" value="GLYCOSYLTRANSFERASE"/>
    <property type="match status" value="1"/>
</dbReference>
<dbReference type="RefSeq" id="WP_349761610.1">
    <property type="nucleotide sequence ID" value="NZ_JBEGCJ010000003.1"/>
</dbReference>
<keyword evidence="3" id="KW-1185">Reference proteome</keyword>
<dbReference type="SUPFAM" id="SSF53756">
    <property type="entry name" value="UDP-Glycosyltransferase/glycogen phosphorylase"/>
    <property type="match status" value="1"/>
</dbReference>
<proteinExistence type="predicted"/>
<comment type="caution">
    <text evidence="2">The sequence shown here is derived from an EMBL/GenBank/DDBJ whole genome shotgun (WGS) entry which is preliminary data.</text>
</comment>
<evidence type="ECO:0000313" key="3">
    <source>
        <dbReference type="Proteomes" id="UP001442468"/>
    </source>
</evidence>
<sequence>MDQHESSTSIRRIIVVAGFARSLINFRGPLICALQEAGLEVHAAAPGILSDEVTRCQLEALGVVAHEIPLQRTGTNPSKDMATMAAFYRLFRQVRPDAVLAYTIKPVIYATLAAWLARVPRRFALITGLGYAFTGEATGKRAAVLTLVRQLYARAIGRAHLVFFQNPDDLTLFRELGLLPERVPSQLVNGSGIDTERYAVAPLPQGRPVFLMIARLLGDKGVREYVAAAALVRQHHPETIFRLVGDLDDNPDSVSRVELEEWLGAGHIEYLGQLNDVRPAICEACVYVLPSYREGTSRTVLEAMAMGRSIITTNAPGCRETVVEGDNGFLVPVKSVDALAEAMQRFIDNPCLIVSMGQRSREMAESKYDVHKVNAVLLEAMGIPYSTSSGFTADTPSLPAKSHVNN</sequence>
<evidence type="ECO:0000313" key="2">
    <source>
        <dbReference type="EMBL" id="MEQ6917345.1"/>
    </source>
</evidence>
<organism evidence="2 3">
    <name type="scientific">Halomonas aquatica</name>
    <dbReference type="NCBI Taxonomy" id="3151123"/>
    <lineage>
        <taxon>Bacteria</taxon>
        <taxon>Pseudomonadati</taxon>
        <taxon>Pseudomonadota</taxon>
        <taxon>Gammaproteobacteria</taxon>
        <taxon>Oceanospirillales</taxon>
        <taxon>Halomonadaceae</taxon>
        <taxon>Halomonas</taxon>
    </lineage>
</organism>
<gene>
    <name evidence="2" type="ORF">ABE960_07410</name>
</gene>
<dbReference type="Proteomes" id="UP001442468">
    <property type="component" value="Unassembled WGS sequence"/>
</dbReference>
<protein>
    <submittedName>
        <fullName evidence="2">Glycosyltransferase family 4 protein</fullName>
    </submittedName>
</protein>
<dbReference type="CDD" id="cd03808">
    <property type="entry name" value="GT4_CapM-like"/>
    <property type="match status" value="1"/>
</dbReference>
<dbReference type="PANTHER" id="PTHR12526:SF638">
    <property type="entry name" value="SPORE COAT PROTEIN SA"/>
    <property type="match status" value="1"/>
</dbReference>
<reference evidence="2 3" key="1">
    <citation type="submission" date="2024-05" db="EMBL/GenBank/DDBJ databases">
        <title>Halomonas sp. SSM6 16S ribosomal RNA gene Genome sequencing and assembly.</title>
        <authorList>
            <person name="Yook S."/>
        </authorList>
    </citation>
    <scope>NUCLEOTIDE SEQUENCE [LARGE SCALE GENOMIC DNA]</scope>
    <source>
        <strain evidence="2 3">SSM6</strain>
    </source>
</reference>
<dbReference type="EMBL" id="JBEGCJ010000003">
    <property type="protein sequence ID" value="MEQ6917345.1"/>
    <property type="molecule type" value="Genomic_DNA"/>
</dbReference>
<evidence type="ECO:0000259" key="1">
    <source>
        <dbReference type="Pfam" id="PF13579"/>
    </source>
</evidence>
<name>A0ABV1NH95_9GAMM</name>
<dbReference type="Gene3D" id="3.40.50.2000">
    <property type="entry name" value="Glycogen Phosphorylase B"/>
    <property type="match status" value="2"/>
</dbReference>